<evidence type="ECO:0000313" key="2">
    <source>
        <dbReference type="Proteomes" id="UP000030528"/>
    </source>
</evidence>
<dbReference type="RefSeq" id="WP_026799935.1">
    <property type="nucleotide sequence ID" value="NZ_AULI01000006.1"/>
</dbReference>
<evidence type="ECO:0000313" key="1">
    <source>
        <dbReference type="EMBL" id="KGX92865.1"/>
    </source>
</evidence>
<name>A0A0A5GNX2_9BACI</name>
<dbReference type="EMBL" id="AVPE01000004">
    <property type="protein sequence ID" value="KGX92865.1"/>
    <property type="molecule type" value="Genomic_DNA"/>
</dbReference>
<proteinExistence type="predicted"/>
<protein>
    <submittedName>
        <fullName evidence="1">Histone deacetylase</fullName>
    </submittedName>
</protein>
<organism evidence="1 2">
    <name type="scientific">Pontibacillus halophilus JSM 076056 = DSM 19796</name>
    <dbReference type="NCBI Taxonomy" id="1385510"/>
    <lineage>
        <taxon>Bacteria</taxon>
        <taxon>Bacillati</taxon>
        <taxon>Bacillota</taxon>
        <taxon>Bacilli</taxon>
        <taxon>Bacillales</taxon>
        <taxon>Bacillaceae</taxon>
        <taxon>Pontibacillus</taxon>
    </lineage>
</organism>
<dbReference type="eggNOG" id="COG2105">
    <property type="taxonomic scope" value="Bacteria"/>
</dbReference>
<dbReference type="STRING" id="1385510.GCA_000425205_01494"/>
<dbReference type="Proteomes" id="UP000030528">
    <property type="component" value="Unassembled WGS sequence"/>
</dbReference>
<reference evidence="1 2" key="1">
    <citation type="submission" date="2013-08" db="EMBL/GenBank/DDBJ databases">
        <authorList>
            <person name="Huang J."/>
            <person name="Wang G."/>
        </authorList>
    </citation>
    <scope>NUCLEOTIDE SEQUENCE [LARGE SCALE GENOMIC DNA]</scope>
    <source>
        <strain evidence="1 2">JSM 076056</strain>
    </source>
</reference>
<gene>
    <name evidence="1" type="ORF">N781_13310</name>
</gene>
<dbReference type="Gene3D" id="3.10.490.10">
    <property type="entry name" value="Gamma-glutamyl cyclotransferase-like"/>
    <property type="match status" value="1"/>
</dbReference>
<keyword evidence="2" id="KW-1185">Reference proteome</keyword>
<accession>A0A0A5GNX2</accession>
<sequence>MDEEKRYVWYASFGSNLFRDRFRCYIEGGRPSGSNRAEVGSRDCTLPVRDKPVRLPYSLYFAGWSDRWNGAGAFIDTVRNENTETWGRMYLITEEQFEDVVRQENGLHTLNVNLDNVMQSGSDLINEDSYYGNLLYAGESDGYSIFTFTNAHPQSEQTITKPSPSYLRMLISGFLEAYTSDVNQIKNYLYPKRGVNDFYTMQEIEALITEVIEEKA</sequence>
<dbReference type="AlphaFoldDB" id="A0A0A5GNX2"/>
<dbReference type="OrthoDB" id="8538589at2"/>
<comment type="caution">
    <text evidence="1">The sequence shown here is derived from an EMBL/GenBank/DDBJ whole genome shotgun (WGS) entry which is preliminary data.</text>
</comment>